<dbReference type="RefSeq" id="WP_173130219.1">
    <property type="nucleotide sequence ID" value="NZ_JABRWJ010000009.1"/>
</dbReference>
<dbReference type="PANTHER" id="PTHR43289">
    <property type="entry name" value="MITOGEN-ACTIVATED PROTEIN KINASE KINASE KINASE 20-RELATED"/>
    <property type="match status" value="1"/>
</dbReference>
<dbReference type="EMBL" id="JABRWJ010000009">
    <property type="protein sequence ID" value="NRF70649.1"/>
    <property type="molecule type" value="Genomic_DNA"/>
</dbReference>
<accession>A0ABX2EQ01</accession>
<keyword evidence="6" id="KW-1133">Transmembrane helix</keyword>
<evidence type="ECO:0000313" key="8">
    <source>
        <dbReference type="EMBL" id="NRF70649.1"/>
    </source>
</evidence>
<dbReference type="Gene3D" id="3.30.200.20">
    <property type="entry name" value="Phosphorylase Kinase, domain 1"/>
    <property type="match status" value="1"/>
</dbReference>
<organism evidence="8 9">
    <name type="scientific">Pseudaquabacterium terrae</name>
    <dbReference type="NCBI Taxonomy" id="2732868"/>
    <lineage>
        <taxon>Bacteria</taxon>
        <taxon>Pseudomonadati</taxon>
        <taxon>Pseudomonadota</taxon>
        <taxon>Betaproteobacteria</taxon>
        <taxon>Burkholderiales</taxon>
        <taxon>Sphaerotilaceae</taxon>
        <taxon>Pseudaquabacterium</taxon>
    </lineage>
</organism>
<reference evidence="8 9" key="1">
    <citation type="submission" date="2020-05" db="EMBL/GenBank/DDBJ databases">
        <title>Aquincola sp. isolate from soil.</title>
        <authorList>
            <person name="Han J."/>
            <person name="Kim D.-U."/>
        </authorList>
    </citation>
    <scope>NUCLEOTIDE SEQUENCE [LARGE SCALE GENOMIC DNA]</scope>
    <source>
        <strain evidence="8 9">S2</strain>
    </source>
</reference>
<dbReference type="GO" id="GO:0004674">
    <property type="term" value="F:protein serine/threonine kinase activity"/>
    <property type="evidence" value="ECO:0007669"/>
    <property type="project" value="UniProtKB-KW"/>
</dbReference>
<name>A0ABX2EQ01_9BURK</name>
<feature type="region of interest" description="Disordered" evidence="5">
    <location>
        <begin position="1"/>
        <end position="39"/>
    </location>
</feature>
<evidence type="ECO:0000256" key="1">
    <source>
        <dbReference type="ARBA" id="ARBA00022679"/>
    </source>
</evidence>
<dbReference type="PANTHER" id="PTHR43289:SF6">
    <property type="entry name" value="SERINE_THREONINE-PROTEIN KINASE NEKL-3"/>
    <property type="match status" value="1"/>
</dbReference>
<feature type="transmembrane region" description="Helical" evidence="6">
    <location>
        <begin position="368"/>
        <end position="388"/>
    </location>
</feature>
<comment type="caution">
    <text evidence="8">The sequence shown here is derived from an EMBL/GenBank/DDBJ whole genome shotgun (WGS) entry which is preliminary data.</text>
</comment>
<evidence type="ECO:0000256" key="3">
    <source>
        <dbReference type="ARBA" id="ARBA00022777"/>
    </source>
</evidence>
<dbReference type="Proteomes" id="UP000737171">
    <property type="component" value="Unassembled WGS sequence"/>
</dbReference>
<feature type="domain" description="Protein kinase" evidence="7">
    <location>
        <begin position="64"/>
        <end position="327"/>
    </location>
</feature>
<gene>
    <name evidence="8" type="ORF">HLB44_26955</name>
</gene>
<evidence type="ECO:0000256" key="2">
    <source>
        <dbReference type="ARBA" id="ARBA00022741"/>
    </source>
</evidence>
<dbReference type="CDD" id="cd14014">
    <property type="entry name" value="STKc_PknB_like"/>
    <property type="match status" value="1"/>
</dbReference>
<evidence type="ECO:0000313" key="9">
    <source>
        <dbReference type="Proteomes" id="UP000737171"/>
    </source>
</evidence>
<keyword evidence="8" id="KW-0723">Serine/threonine-protein kinase</keyword>
<keyword evidence="3 8" id="KW-0418">Kinase</keyword>
<evidence type="ECO:0000259" key="7">
    <source>
        <dbReference type="PROSITE" id="PS50011"/>
    </source>
</evidence>
<keyword evidence="4" id="KW-0067">ATP-binding</keyword>
<dbReference type="InterPro" id="IPR011009">
    <property type="entry name" value="Kinase-like_dom_sf"/>
</dbReference>
<keyword evidence="9" id="KW-1185">Reference proteome</keyword>
<dbReference type="InterPro" id="IPR008271">
    <property type="entry name" value="Ser/Thr_kinase_AS"/>
</dbReference>
<dbReference type="PROSITE" id="PS00108">
    <property type="entry name" value="PROTEIN_KINASE_ST"/>
    <property type="match status" value="1"/>
</dbReference>
<sequence length="393" mass="41799">MKPSRPSARDMPAFAPTQIDPNPPPLAPDEWPPATFADDSAPVPLDLMPEPNQGEPTIGHVGRYALKQRLGEGGLSRVYTAWDPILSRNLAIKTLELGAVGTMRETLNAMILNEARAVAGLSHPNIVTVFDAGLSERGVYIAMEQLPGQDLRALLAEGWRPDVYRTAKLVRRVADALTYAHAKGVIHCDIKPANILMVDQRKPKVLDFGIARIAHQPGAPMLEGLITGTPHYLAPEQIRGGPVDERCDVYSLGVVLYELLTGRKAFGGTSLTSITQAVLEGNPVPAHALVPGLPVELSEIASRAMALDPAQRYPSAREMSMAIRRWQAQAAAQAQATASAHAAAVAAKAKAASPAATSIRRATRRRRGVALAAMAALLILAATAALLWPGASP</sequence>
<evidence type="ECO:0000256" key="6">
    <source>
        <dbReference type="SAM" id="Phobius"/>
    </source>
</evidence>
<keyword evidence="6" id="KW-0472">Membrane</keyword>
<dbReference type="SMART" id="SM00220">
    <property type="entry name" value="S_TKc"/>
    <property type="match status" value="1"/>
</dbReference>
<dbReference type="Pfam" id="PF00069">
    <property type="entry name" value="Pkinase"/>
    <property type="match status" value="1"/>
</dbReference>
<feature type="compositionally biased region" description="Pro residues" evidence="5">
    <location>
        <begin position="21"/>
        <end position="31"/>
    </location>
</feature>
<evidence type="ECO:0000256" key="4">
    <source>
        <dbReference type="ARBA" id="ARBA00022840"/>
    </source>
</evidence>
<proteinExistence type="predicted"/>
<protein>
    <submittedName>
        <fullName evidence="8">Serine/threonine protein kinase</fullName>
    </submittedName>
</protein>
<dbReference type="InterPro" id="IPR000719">
    <property type="entry name" value="Prot_kinase_dom"/>
</dbReference>
<keyword evidence="1" id="KW-0808">Transferase</keyword>
<dbReference type="Gene3D" id="1.10.510.10">
    <property type="entry name" value="Transferase(Phosphotransferase) domain 1"/>
    <property type="match status" value="1"/>
</dbReference>
<dbReference type="PROSITE" id="PS50011">
    <property type="entry name" value="PROTEIN_KINASE_DOM"/>
    <property type="match status" value="1"/>
</dbReference>
<evidence type="ECO:0000256" key="5">
    <source>
        <dbReference type="SAM" id="MobiDB-lite"/>
    </source>
</evidence>
<dbReference type="SUPFAM" id="SSF56112">
    <property type="entry name" value="Protein kinase-like (PK-like)"/>
    <property type="match status" value="1"/>
</dbReference>
<keyword evidence="6" id="KW-0812">Transmembrane</keyword>
<keyword evidence="2" id="KW-0547">Nucleotide-binding</keyword>